<evidence type="ECO:0000256" key="5">
    <source>
        <dbReference type="ARBA" id="ARBA00023004"/>
    </source>
</evidence>
<dbReference type="SUPFAM" id="SSF52141">
    <property type="entry name" value="Uracil-DNA glycosylase-like"/>
    <property type="match status" value="1"/>
</dbReference>
<dbReference type="EC" id="3.2.2.27" evidence="10"/>
<evidence type="ECO:0000256" key="7">
    <source>
        <dbReference type="ARBA" id="ARBA00023204"/>
    </source>
</evidence>
<dbReference type="SMART" id="SM00987">
    <property type="entry name" value="UreE_C"/>
    <property type="match status" value="1"/>
</dbReference>
<dbReference type="PANTHER" id="PTHR33693">
    <property type="entry name" value="TYPE-5 URACIL-DNA GLYCOSYLASE"/>
    <property type="match status" value="1"/>
</dbReference>
<dbReference type="SMART" id="SM00986">
    <property type="entry name" value="UDG"/>
    <property type="match status" value="1"/>
</dbReference>
<sequence length="261" mass="28522">MIRSPYASSPHRSIRHSATLSRGYADPQRFVRPVEREAVDARQDTPTNPFGMDEACENCRRCETRSNVIHGYGDVAADFLFVAEAPSPDDDATGRPVLERTELGRILNTVGLVDVDAAEASPEASAEASPEDAGGAGGLPLENAYVTHLVRCHGPEEPADREVAACDPFLTAEIRMINPHVIVPIGGRTLGALAVEYTTSPPEAFDIEEVHATTIRGRGFELVPMVDPERASDDELDAWVRQFTEAVLGRDYRQTKGRQER</sequence>
<dbReference type="GO" id="GO:0051539">
    <property type="term" value="F:4 iron, 4 sulfur cluster binding"/>
    <property type="evidence" value="ECO:0007669"/>
    <property type="project" value="UniProtKB-KW"/>
</dbReference>
<dbReference type="GO" id="GO:0046872">
    <property type="term" value="F:metal ion binding"/>
    <property type="evidence" value="ECO:0007669"/>
    <property type="project" value="UniProtKB-KW"/>
</dbReference>
<evidence type="ECO:0000313" key="11">
    <source>
        <dbReference type="Proteomes" id="UP000263012"/>
    </source>
</evidence>
<keyword evidence="5" id="KW-0408">Iron</keyword>
<dbReference type="Pfam" id="PF03167">
    <property type="entry name" value="UDG"/>
    <property type="match status" value="1"/>
</dbReference>
<protein>
    <submittedName>
        <fullName evidence="10">Uracil-DNA glycosylase</fullName>
        <ecNumber evidence="10">3.2.2.27</ecNumber>
    </submittedName>
</protein>
<name>A0A343TGC6_9EURY</name>
<keyword evidence="3" id="KW-0227">DNA damage</keyword>
<organism evidence="10 11">
    <name type="scientific">Halalkaliarchaeum desulfuricum</name>
    <dbReference type="NCBI Taxonomy" id="2055893"/>
    <lineage>
        <taxon>Archaea</taxon>
        <taxon>Methanobacteriati</taxon>
        <taxon>Methanobacteriota</taxon>
        <taxon>Stenosarchaea group</taxon>
        <taxon>Halobacteria</taxon>
        <taxon>Halobacteriales</taxon>
        <taxon>Haloferacaceae</taxon>
        <taxon>Halalkaliarchaeum</taxon>
    </lineage>
</organism>
<dbReference type="InterPro" id="IPR051536">
    <property type="entry name" value="UDG_Type-4/5"/>
</dbReference>
<evidence type="ECO:0000259" key="9">
    <source>
        <dbReference type="SMART" id="SM00986"/>
    </source>
</evidence>
<dbReference type="Gene3D" id="3.40.470.10">
    <property type="entry name" value="Uracil-DNA glycosylase-like domain"/>
    <property type="match status" value="1"/>
</dbReference>
<accession>A0A343TGC6</accession>
<reference evidence="11" key="1">
    <citation type="submission" date="2017-11" db="EMBL/GenBank/DDBJ databases">
        <title>Phenotypic and genomic properties of facultatively anaerobic sulfur-reducing natronoarchaea from hypersaline soda lakes.</title>
        <authorList>
            <person name="Sorokin D.Y."/>
            <person name="Kublanov I.V."/>
            <person name="Roman P."/>
            <person name="Sinninghe Damste J.S."/>
            <person name="Golyshin P.N."/>
            <person name="Rojo D."/>
            <person name="Ciordia S."/>
            <person name="Mena M.D.C."/>
            <person name="Ferrer M."/>
            <person name="Messina E."/>
            <person name="Smedile F."/>
            <person name="La Spada G."/>
            <person name="La Cono V."/>
            <person name="Yakimov M.M."/>
        </authorList>
    </citation>
    <scope>NUCLEOTIDE SEQUENCE [LARGE SCALE GENOMIC DNA]</scope>
    <source>
        <strain evidence="11">AArc-Sl</strain>
    </source>
</reference>
<dbReference type="Proteomes" id="UP000263012">
    <property type="component" value="Chromosome"/>
</dbReference>
<dbReference type="KEGG" id="hdf:AArcSl_0496"/>
<evidence type="ECO:0000256" key="3">
    <source>
        <dbReference type="ARBA" id="ARBA00022763"/>
    </source>
</evidence>
<feature type="domain" description="Uracil-DNA glycosylase-like" evidence="9">
    <location>
        <begin position="70"/>
        <end position="243"/>
    </location>
</feature>
<dbReference type="AlphaFoldDB" id="A0A343TGC6"/>
<dbReference type="GO" id="GO:0006281">
    <property type="term" value="P:DNA repair"/>
    <property type="evidence" value="ECO:0007669"/>
    <property type="project" value="UniProtKB-KW"/>
</dbReference>
<evidence type="ECO:0000256" key="1">
    <source>
        <dbReference type="ARBA" id="ARBA00022485"/>
    </source>
</evidence>
<keyword evidence="11" id="KW-1185">Reference proteome</keyword>
<keyword evidence="1" id="KW-0004">4Fe-4S</keyword>
<keyword evidence="6" id="KW-0411">Iron-sulfur</keyword>
<dbReference type="EMBL" id="CP025066">
    <property type="protein sequence ID" value="AUX08148.1"/>
    <property type="molecule type" value="Genomic_DNA"/>
</dbReference>
<feature type="region of interest" description="Disordered" evidence="8">
    <location>
        <begin position="1"/>
        <end position="20"/>
    </location>
</feature>
<dbReference type="PANTHER" id="PTHR33693:SF1">
    <property type="entry name" value="TYPE-4 URACIL-DNA GLYCOSYLASE"/>
    <property type="match status" value="1"/>
</dbReference>
<proteinExistence type="predicted"/>
<keyword evidence="4 10" id="KW-0378">Hydrolase</keyword>
<evidence type="ECO:0000256" key="2">
    <source>
        <dbReference type="ARBA" id="ARBA00022723"/>
    </source>
</evidence>
<gene>
    <name evidence="10" type="primary">udg</name>
    <name evidence="10" type="ORF">AArcSl_0496</name>
</gene>
<dbReference type="InterPro" id="IPR036895">
    <property type="entry name" value="Uracil-DNA_glycosylase-like_sf"/>
</dbReference>
<keyword evidence="10" id="KW-0326">Glycosidase</keyword>
<keyword evidence="7" id="KW-0234">DNA repair</keyword>
<evidence type="ECO:0000256" key="4">
    <source>
        <dbReference type="ARBA" id="ARBA00022801"/>
    </source>
</evidence>
<dbReference type="GO" id="GO:0004844">
    <property type="term" value="F:uracil DNA N-glycosylase activity"/>
    <property type="evidence" value="ECO:0007669"/>
    <property type="project" value="UniProtKB-EC"/>
</dbReference>
<evidence type="ECO:0000256" key="6">
    <source>
        <dbReference type="ARBA" id="ARBA00023014"/>
    </source>
</evidence>
<keyword evidence="2" id="KW-0479">Metal-binding</keyword>
<dbReference type="InterPro" id="IPR005122">
    <property type="entry name" value="Uracil-DNA_glycosylase-like"/>
</dbReference>
<evidence type="ECO:0000313" key="10">
    <source>
        <dbReference type="EMBL" id="AUX08148.1"/>
    </source>
</evidence>
<evidence type="ECO:0000256" key="8">
    <source>
        <dbReference type="SAM" id="MobiDB-lite"/>
    </source>
</evidence>